<reference evidence="3 4" key="1">
    <citation type="submission" date="2020-02" db="EMBL/GenBank/DDBJ databases">
        <title>Sequencing the genomes of 1000 actinobacteria strains.</title>
        <authorList>
            <person name="Klenk H.-P."/>
        </authorList>
    </citation>
    <scope>NUCLEOTIDE SEQUENCE [LARGE SCALE GENOMIC DNA]</scope>
    <source>
        <strain evidence="3 4">DSM 27960</strain>
    </source>
</reference>
<dbReference type="InterPro" id="IPR053150">
    <property type="entry name" value="Teicoplanin_resist-assoc"/>
</dbReference>
<name>A0A7X5TT47_9MICO</name>
<keyword evidence="1" id="KW-0812">Transmembrane</keyword>
<evidence type="ECO:0000256" key="1">
    <source>
        <dbReference type="SAM" id="Phobius"/>
    </source>
</evidence>
<organism evidence="3 4">
    <name type="scientific">Lysinibacter cavernae</name>
    <dbReference type="NCBI Taxonomy" id="1640652"/>
    <lineage>
        <taxon>Bacteria</taxon>
        <taxon>Bacillati</taxon>
        <taxon>Actinomycetota</taxon>
        <taxon>Actinomycetes</taxon>
        <taxon>Micrococcales</taxon>
        <taxon>Microbacteriaceae</taxon>
        <taxon>Lysinibacter</taxon>
    </lineage>
</organism>
<feature type="transmembrane region" description="Helical" evidence="1">
    <location>
        <begin position="311"/>
        <end position="327"/>
    </location>
</feature>
<feature type="transmembrane region" description="Helical" evidence="1">
    <location>
        <begin position="203"/>
        <end position="226"/>
    </location>
</feature>
<evidence type="ECO:0000313" key="4">
    <source>
        <dbReference type="Proteomes" id="UP000541033"/>
    </source>
</evidence>
<dbReference type="AlphaFoldDB" id="A0A7X5TT47"/>
<dbReference type="EMBL" id="JAAMOX010000001">
    <property type="protein sequence ID" value="NIH53139.1"/>
    <property type="molecule type" value="Genomic_DNA"/>
</dbReference>
<feature type="transmembrane region" description="Helical" evidence="1">
    <location>
        <begin position="246"/>
        <end position="267"/>
    </location>
</feature>
<dbReference type="Pfam" id="PF04892">
    <property type="entry name" value="VanZ"/>
    <property type="match status" value="1"/>
</dbReference>
<dbReference type="Proteomes" id="UP000541033">
    <property type="component" value="Unassembled WGS sequence"/>
</dbReference>
<evidence type="ECO:0000259" key="2">
    <source>
        <dbReference type="Pfam" id="PF04892"/>
    </source>
</evidence>
<dbReference type="InterPro" id="IPR006976">
    <property type="entry name" value="VanZ-like"/>
</dbReference>
<feature type="transmembrane region" description="Helical" evidence="1">
    <location>
        <begin position="100"/>
        <end position="118"/>
    </location>
</feature>
<keyword evidence="4" id="KW-1185">Reference proteome</keyword>
<keyword evidence="1" id="KW-1133">Transmembrane helix</keyword>
<gene>
    <name evidence="3" type="ORF">FHX76_001007</name>
</gene>
<dbReference type="PANTHER" id="PTHR36834">
    <property type="entry name" value="MEMBRANE PROTEIN-RELATED"/>
    <property type="match status" value="1"/>
</dbReference>
<feature type="transmembrane region" description="Helical" evidence="1">
    <location>
        <begin position="164"/>
        <end position="182"/>
    </location>
</feature>
<feature type="transmembrane region" description="Helical" evidence="1">
    <location>
        <begin position="125"/>
        <end position="152"/>
    </location>
</feature>
<protein>
    <submittedName>
        <fullName evidence="3">Glycopeptide antibiotics resistance protein</fullName>
    </submittedName>
</protein>
<accession>A0A7X5TT47</accession>
<comment type="caution">
    <text evidence="3">The sequence shown here is derived from an EMBL/GenBank/DDBJ whole genome shotgun (WGS) entry which is preliminary data.</text>
</comment>
<dbReference type="PANTHER" id="PTHR36834:SF1">
    <property type="entry name" value="INTEGRAL MEMBRANE PROTEIN"/>
    <property type="match status" value="1"/>
</dbReference>
<keyword evidence="1" id="KW-0472">Membrane</keyword>
<feature type="transmembrane region" description="Helical" evidence="1">
    <location>
        <begin position="6"/>
        <end position="27"/>
    </location>
</feature>
<feature type="domain" description="VanZ-like" evidence="2">
    <location>
        <begin position="49"/>
        <end position="180"/>
    </location>
</feature>
<proteinExistence type="predicted"/>
<feature type="transmembrane region" description="Helical" evidence="1">
    <location>
        <begin position="39"/>
        <end position="58"/>
    </location>
</feature>
<evidence type="ECO:0000313" key="3">
    <source>
        <dbReference type="EMBL" id="NIH53139.1"/>
    </source>
</evidence>
<sequence length="362" mass="38401">MSDPVAPALIAIVLGVGLAIVLLVPFVAVSYRRRGKTGAWWMLGWFALLVYVVALWAYTLLPLPSDSYACVGTQLVPFASLADAQTYPHASIGELLRNPAIQQVVLNIALFAPLGFLLRSMFRRGIIVATVGGFGASLLIELTQLTGVWGIFPCAYRLFDVDDLMANTLGALIGSLVALVVVRRRNTSQVAATPRPVTAGRRLLGMLCDVLIVGILGSVLAVGFRAVELYLLGIPFDRLNTTVETWLAVGVPLAAQLASVLITGSTLGEHVVLLRGRAAGLPPVLGRPLRFVFGIGGYGILSASLFPSSALLLVILCTATLITLWASKNHRGLACVLSGMTVVDARGTIDEDTSEQVTKLSN</sequence>
<dbReference type="RefSeq" id="WP_167148501.1">
    <property type="nucleotide sequence ID" value="NZ_JAAMOX010000001.1"/>
</dbReference>